<evidence type="ECO:0000313" key="7">
    <source>
        <dbReference type="EMBL" id="KAF3455340.1"/>
    </source>
</evidence>
<dbReference type="InterPro" id="IPR002213">
    <property type="entry name" value="UDP_glucos_trans"/>
</dbReference>
<comment type="caution">
    <text evidence="7">The sequence shown here is derived from an EMBL/GenBank/DDBJ whole genome shotgun (WGS) entry which is preliminary data.</text>
</comment>
<dbReference type="GO" id="GO:0102970">
    <property type="term" value="F:7-deoxyloganetic acid glucosyltransferase activity"/>
    <property type="evidence" value="ECO:0007669"/>
    <property type="project" value="UniProtKB-EC"/>
</dbReference>
<accession>A0A8K0HPG1</accession>
<dbReference type="Pfam" id="PF00201">
    <property type="entry name" value="UDPGT"/>
    <property type="match status" value="1"/>
</dbReference>
<dbReference type="InterPro" id="IPR035595">
    <property type="entry name" value="UDP_glycos_trans_CS"/>
</dbReference>
<dbReference type="FunFam" id="3.40.50.2000:FF:000040">
    <property type="entry name" value="UDP-glycosyltransferase 76C1"/>
    <property type="match status" value="1"/>
</dbReference>
<evidence type="ECO:0000256" key="2">
    <source>
        <dbReference type="ARBA" id="ARBA00022676"/>
    </source>
</evidence>
<dbReference type="AlphaFoldDB" id="A0A8K0HPG1"/>
<dbReference type="PANTHER" id="PTHR11926:SF1392">
    <property type="entry name" value="GLYCOSYLTRANSFERASE"/>
    <property type="match status" value="1"/>
</dbReference>
<evidence type="ECO:0000256" key="4">
    <source>
        <dbReference type="ARBA" id="ARBA00051827"/>
    </source>
</evidence>
<dbReference type="GO" id="GO:0080044">
    <property type="term" value="F:quercetin 7-O-glucosyltransferase activity"/>
    <property type="evidence" value="ECO:0007669"/>
    <property type="project" value="TreeGrafter"/>
</dbReference>
<protein>
    <recommendedName>
        <fullName evidence="6">Glycosyltransferase</fullName>
        <ecNumber evidence="6">2.4.1.-</ecNumber>
    </recommendedName>
</protein>
<comment type="catalytic activity">
    <reaction evidence="4">
        <text>7-deoxyloganetate + UDP-alpha-D-glucose = 7-deoxyloganate + UDP + H(+)</text>
        <dbReference type="Rhea" id="RHEA:39895"/>
        <dbReference type="ChEBI" id="CHEBI:15378"/>
        <dbReference type="ChEBI" id="CHEBI:58223"/>
        <dbReference type="ChEBI" id="CHEBI:58885"/>
        <dbReference type="ChEBI" id="CHEBI:76844"/>
        <dbReference type="ChEBI" id="CHEBI:76846"/>
        <dbReference type="EC" id="2.4.1.323"/>
    </reaction>
</comment>
<dbReference type="GO" id="GO:0080043">
    <property type="term" value="F:quercetin 3-O-glucosyltransferase activity"/>
    <property type="evidence" value="ECO:0007669"/>
    <property type="project" value="TreeGrafter"/>
</dbReference>
<dbReference type="SUPFAM" id="SSF53756">
    <property type="entry name" value="UDP-Glycosyltransferase/glycogen phosphorylase"/>
    <property type="match status" value="1"/>
</dbReference>
<evidence type="ECO:0000256" key="3">
    <source>
        <dbReference type="ARBA" id="ARBA00022679"/>
    </source>
</evidence>
<dbReference type="Gene3D" id="3.40.50.2000">
    <property type="entry name" value="Glycogen Phosphorylase B"/>
    <property type="match status" value="2"/>
</dbReference>
<dbReference type="PANTHER" id="PTHR11926">
    <property type="entry name" value="GLUCOSYL/GLUCURONOSYL TRANSFERASES"/>
    <property type="match status" value="1"/>
</dbReference>
<keyword evidence="8" id="KW-1185">Reference proteome</keyword>
<evidence type="ECO:0000256" key="1">
    <source>
        <dbReference type="ARBA" id="ARBA00009995"/>
    </source>
</evidence>
<organism evidence="7 8">
    <name type="scientific">Rhamnella rubrinervis</name>
    <dbReference type="NCBI Taxonomy" id="2594499"/>
    <lineage>
        <taxon>Eukaryota</taxon>
        <taxon>Viridiplantae</taxon>
        <taxon>Streptophyta</taxon>
        <taxon>Embryophyta</taxon>
        <taxon>Tracheophyta</taxon>
        <taxon>Spermatophyta</taxon>
        <taxon>Magnoliopsida</taxon>
        <taxon>eudicotyledons</taxon>
        <taxon>Gunneridae</taxon>
        <taxon>Pentapetalae</taxon>
        <taxon>rosids</taxon>
        <taxon>fabids</taxon>
        <taxon>Rosales</taxon>
        <taxon>Rhamnaceae</taxon>
        <taxon>rhamnoid group</taxon>
        <taxon>Rhamneae</taxon>
        <taxon>Rhamnella</taxon>
    </lineage>
</organism>
<evidence type="ECO:0000256" key="5">
    <source>
        <dbReference type="RuleBase" id="RU003718"/>
    </source>
</evidence>
<reference evidence="7" key="1">
    <citation type="submission" date="2020-03" db="EMBL/GenBank/DDBJ databases">
        <title>A high-quality chromosome-level genome assembly of a woody plant with both climbing and erect habits, Rhamnella rubrinervis.</title>
        <authorList>
            <person name="Lu Z."/>
            <person name="Yang Y."/>
            <person name="Zhu X."/>
            <person name="Sun Y."/>
        </authorList>
    </citation>
    <scope>NUCLEOTIDE SEQUENCE</scope>
    <source>
        <strain evidence="7">BYM</strain>
        <tissue evidence="7">Leaf</tissue>
    </source>
</reference>
<evidence type="ECO:0000313" key="8">
    <source>
        <dbReference type="Proteomes" id="UP000796880"/>
    </source>
</evidence>
<dbReference type="CDD" id="cd03784">
    <property type="entry name" value="GT1_Gtf-like"/>
    <property type="match status" value="1"/>
</dbReference>
<evidence type="ECO:0000256" key="6">
    <source>
        <dbReference type="RuleBase" id="RU362057"/>
    </source>
</evidence>
<dbReference type="OrthoDB" id="5835829at2759"/>
<dbReference type="FunFam" id="3.40.50.2000:FF:000065">
    <property type="entry name" value="Glycosyltransferase"/>
    <property type="match status" value="1"/>
</dbReference>
<keyword evidence="3 5" id="KW-0808">Transferase</keyword>
<dbReference type="EMBL" id="VOIH02000002">
    <property type="protein sequence ID" value="KAF3455340.1"/>
    <property type="molecule type" value="Genomic_DNA"/>
</dbReference>
<gene>
    <name evidence="7" type="ORF">FNV43_RR05788</name>
</gene>
<dbReference type="Proteomes" id="UP000796880">
    <property type="component" value="Unassembled WGS sequence"/>
</dbReference>
<dbReference type="EC" id="2.4.1.-" evidence="6"/>
<sequence>MEQQAGTHRLPRVLIFPCPLQAHVNSMLKLAELLCQAGLHVTFLNTHSIQNRLLLHSDVESRFSTYPGFLFKTISDGLPDDHPRSGDRFAEVILSMKTIGKSLLKQMLVSDELGSDCSPSVTCIIADGLFGGFTADAAIELHIPIIYFRTISACCFWIYLSIAKVIEADELPIRGKEDMDRLIKNVPGMESFLRCRDLPSFCRVSDFNDKIFQFVAQDTHHCRRAQALIFNTFEDLEGPILSHIRTVCPKVYSIGPTHSHLNYKLSNKAATSSESSNSLSKVDRSCITWLDNQPSKSVIYVSFGSVAVITKDQLMEFWHGLVNSKKRFLLVVRLDLVSGKDGDDPQIPAELLDGTKERGFTVGWAPQEEVLAHPSVGGFLTHSGWNSTLESIVAGVPMICWPCLADQQVNSRYVNEVWKLGMDMKDVCDRKVVENAVNAVMGDRKEEFQRQAEVMSILATKSVSEGGSSYNNLQELIKDIRLTRFGS</sequence>
<keyword evidence="2 5" id="KW-0328">Glycosyltransferase</keyword>
<comment type="similarity">
    <text evidence="1 5">Belongs to the UDP-glycosyltransferase family.</text>
</comment>
<proteinExistence type="inferred from homology"/>
<dbReference type="PROSITE" id="PS00375">
    <property type="entry name" value="UDPGT"/>
    <property type="match status" value="1"/>
</dbReference>
<name>A0A8K0HPG1_9ROSA</name>